<organism evidence="2 3">
    <name type="scientific">Verticillium longisporum</name>
    <name type="common">Verticillium dahliae var. longisporum</name>
    <dbReference type="NCBI Taxonomy" id="100787"/>
    <lineage>
        <taxon>Eukaryota</taxon>
        <taxon>Fungi</taxon>
        <taxon>Dikarya</taxon>
        <taxon>Ascomycota</taxon>
        <taxon>Pezizomycotina</taxon>
        <taxon>Sordariomycetes</taxon>
        <taxon>Hypocreomycetidae</taxon>
        <taxon>Glomerellales</taxon>
        <taxon>Plectosphaerellaceae</taxon>
        <taxon>Verticillium</taxon>
    </lineage>
</organism>
<sequence length="124" mass="13127">VWLLRARSSTISYGDSTPPSCILAIDAPVASPSMVATEPARATCSTWSPRPNGAPSFAYKSSTNPALSRKPSSRPRRNAPASYSSTISTPSSAKTAPTRAPSSSSSASSSTNWPRRPGRRERYP</sequence>
<evidence type="ECO:0000313" key="2">
    <source>
        <dbReference type="EMBL" id="CRK34449.1"/>
    </source>
</evidence>
<evidence type="ECO:0000256" key="1">
    <source>
        <dbReference type="SAM" id="MobiDB-lite"/>
    </source>
</evidence>
<proteinExistence type="predicted"/>
<feature type="region of interest" description="Disordered" evidence="1">
    <location>
        <begin position="43"/>
        <end position="124"/>
    </location>
</feature>
<dbReference type="AlphaFoldDB" id="A0A0G4MJU7"/>
<dbReference type="Proteomes" id="UP000045706">
    <property type="component" value="Unassembled WGS sequence"/>
</dbReference>
<accession>A0A0G4MJU7</accession>
<reference evidence="3" key="1">
    <citation type="submission" date="2015-05" db="EMBL/GenBank/DDBJ databases">
        <authorList>
            <person name="Fogelqvist Johan"/>
        </authorList>
    </citation>
    <scope>NUCLEOTIDE SEQUENCE [LARGE SCALE GENOMIC DNA]</scope>
</reference>
<protein>
    <submittedName>
        <fullName evidence="2">Uncharacterized protein</fullName>
    </submittedName>
</protein>
<name>A0A0G4MJU7_VERLO</name>
<feature type="non-terminal residue" evidence="2">
    <location>
        <position position="124"/>
    </location>
</feature>
<dbReference type="EMBL" id="CVQI01026668">
    <property type="protein sequence ID" value="CRK34449.1"/>
    <property type="molecule type" value="Genomic_DNA"/>
</dbReference>
<feature type="non-terminal residue" evidence="2">
    <location>
        <position position="1"/>
    </location>
</feature>
<evidence type="ECO:0000313" key="3">
    <source>
        <dbReference type="Proteomes" id="UP000045706"/>
    </source>
</evidence>
<gene>
    <name evidence="2" type="ORF">BN1723_004078</name>
</gene>
<feature type="compositionally biased region" description="Low complexity" evidence="1">
    <location>
        <begin position="79"/>
        <end position="111"/>
    </location>
</feature>